<evidence type="ECO:0000313" key="15">
    <source>
        <dbReference type="Proteomes" id="UP001230504"/>
    </source>
</evidence>
<dbReference type="InterPro" id="IPR011032">
    <property type="entry name" value="GroES-like_sf"/>
</dbReference>
<dbReference type="InterPro" id="IPR056501">
    <property type="entry name" value="NAD-bd_HRPKS_sdrA"/>
</dbReference>
<dbReference type="SMART" id="SM00825">
    <property type="entry name" value="PKS_KS"/>
    <property type="match status" value="1"/>
</dbReference>
<dbReference type="Pfam" id="PF08659">
    <property type="entry name" value="KR"/>
    <property type="match status" value="1"/>
</dbReference>
<keyword evidence="5" id="KW-0560">Oxidoreductase</keyword>
<dbReference type="GO" id="GO:0016491">
    <property type="term" value="F:oxidoreductase activity"/>
    <property type="evidence" value="ECO:0007669"/>
    <property type="project" value="UniProtKB-KW"/>
</dbReference>
<dbReference type="InterPro" id="IPR020806">
    <property type="entry name" value="PKS_PP-bd"/>
</dbReference>
<dbReference type="Pfam" id="PF21089">
    <property type="entry name" value="PKS_DH_N"/>
    <property type="match status" value="1"/>
</dbReference>
<dbReference type="GO" id="GO:1901336">
    <property type="term" value="P:lactone biosynthetic process"/>
    <property type="evidence" value="ECO:0007669"/>
    <property type="project" value="UniProtKB-ARBA"/>
</dbReference>
<dbReference type="Pfam" id="PF13602">
    <property type="entry name" value="ADH_zinc_N_2"/>
    <property type="match status" value="1"/>
</dbReference>
<comment type="caution">
    <text evidence="14">The sequence shown here is derived from an EMBL/GenBank/DDBJ whole genome shotgun (WGS) entry which is preliminary data.</text>
</comment>
<reference evidence="14" key="1">
    <citation type="submission" date="2021-06" db="EMBL/GenBank/DDBJ databases">
        <title>Comparative genomics, transcriptomics and evolutionary studies reveal genomic signatures of adaptation to plant cell wall in hemibiotrophic fungi.</title>
        <authorList>
            <consortium name="DOE Joint Genome Institute"/>
            <person name="Baroncelli R."/>
            <person name="Diaz J.F."/>
            <person name="Benocci T."/>
            <person name="Peng M."/>
            <person name="Battaglia E."/>
            <person name="Haridas S."/>
            <person name="Andreopoulos W."/>
            <person name="Labutti K."/>
            <person name="Pangilinan J."/>
            <person name="Floch G.L."/>
            <person name="Makela M.R."/>
            <person name="Henrissat B."/>
            <person name="Grigoriev I.V."/>
            <person name="Crouch J.A."/>
            <person name="De Vries R.P."/>
            <person name="Sukno S.A."/>
            <person name="Thon M.R."/>
        </authorList>
    </citation>
    <scope>NUCLEOTIDE SEQUENCE</scope>
    <source>
        <strain evidence="14">CBS 125086</strain>
    </source>
</reference>
<dbReference type="Pfam" id="PF22621">
    <property type="entry name" value="CurL-like_PKS_C"/>
    <property type="match status" value="1"/>
</dbReference>
<dbReference type="SUPFAM" id="SSF47336">
    <property type="entry name" value="ACP-like"/>
    <property type="match status" value="1"/>
</dbReference>
<feature type="active site" description="Proton acceptor; for dehydratase activity" evidence="9">
    <location>
        <position position="1026"/>
    </location>
</feature>
<name>A0AAD8Q0Z5_9PEZI</name>
<dbReference type="SUPFAM" id="SSF55048">
    <property type="entry name" value="Probable ACP-binding domain of malonyl-CoA ACP transacylase"/>
    <property type="match status" value="1"/>
</dbReference>
<dbReference type="InterPro" id="IPR057326">
    <property type="entry name" value="KR_dom"/>
</dbReference>
<feature type="compositionally biased region" description="Polar residues" evidence="10">
    <location>
        <begin position="448"/>
        <end position="465"/>
    </location>
</feature>
<evidence type="ECO:0000256" key="8">
    <source>
        <dbReference type="PIRSR" id="PIRSR600542-1"/>
    </source>
</evidence>
<dbReference type="FunFam" id="3.40.50.720:FF:000209">
    <property type="entry name" value="Polyketide synthase Pks12"/>
    <property type="match status" value="1"/>
</dbReference>
<dbReference type="SMART" id="SM00823">
    <property type="entry name" value="PKS_PP"/>
    <property type="match status" value="1"/>
</dbReference>
<feature type="active site" description="Proton donor; for dehydratase activity" evidence="9">
    <location>
        <position position="1228"/>
    </location>
</feature>
<dbReference type="GeneID" id="85438752"/>
<evidence type="ECO:0000259" key="11">
    <source>
        <dbReference type="PROSITE" id="PS50075"/>
    </source>
</evidence>
<feature type="compositionally biased region" description="Polar residues" evidence="10">
    <location>
        <begin position="513"/>
        <end position="522"/>
    </location>
</feature>
<dbReference type="Gene3D" id="3.30.559.10">
    <property type="entry name" value="Chloramphenicol acetyltransferase-like domain"/>
    <property type="match status" value="1"/>
</dbReference>
<dbReference type="InterPro" id="IPR049900">
    <property type="entry name" value="PKS_mFAS_DH"/>
</dbReference>
<sequence length="3067" mass="337742">MTDQVPIPIAIIGMGCRLPGGSDNPDKLWDMLSEGRSGWREIPADRWNKDSFYHPDPEAKEAVNFKGLYFLDQDIAAFDARFFNIHPHEAHCLDPQQRILLETTYEALENAGQTIAGIKGSDTSVHVGAYATDFERMGYKDTARTPKAHMIGTGIAILSNRISYVFDLHGPSSTVDTGCSGSMVALHQACHGLRARESKMAIVAGTQLVLTPDQIIPMSSVGMTNPDGKCYVFDSRGSGYARGEGVVTLILKRLDDAVRDGDKVHAIIRNSGLNQDGKTVGLTLPNPIAQANLMRLVYKNAGLDPADTVYVEAHGTGTQAGDNAEISSIAEVFCPGGQRENGLYVGSIKSNIGHLEASSGVAGLLKAILILKHGAIPPNIDFIEPKPVLHLEERKIKIATKTVPLPSSTAPQRVSVNSFGYGGTNAHVILEAPSTYVKPEEQPEDTRASATANGVNGNQNKTNGANGHVEMQETASPDLGDNGINGTTEANGSNWSKETSGANGTNGMHEIQESTPKAETNHGYNPQLFVLSARSEASLKAMVSNLRGWVSSHEDTSSLSDLAYTLSTRRSELHFRFSAAAGSHGELVSLLGQSPRITKAVTNFRSVFLFTGQGAQWHAMGLELTRDHPVFRESMLRSERILKQLGAEWSLVEELSRDEDSTRVGQAEISQPSTTAIQIALVDLLKSYHVFPDLVLGHSSGEIAAGYAAEALDHETALEISYRRGFMSQACARVISGGGAMMAVGLGEEDVKKYVDQTRTGIVCVACVNSPVSTTISGDESAIDELKQILDEESIFNRKLKVDTAYHSHHMKKVAAEYLESIAHIKTRTPNPAIKFYSSVLVAHKTGDFDAQYWVDNLVSPVRFGNALELLCRKELADIEPAPLTLFTEIGPHGALAGPVRQTIKALDLPGFKSNYLPTLARGRDASISLLETAGKLFEFGYPVSLRATLSARVATKPAALVDDLAPYPWDHSTSYLYESSLSKQHRFRAHPPHDLLGLRVTGTTNQEPTWRNLLGVESLPWLRDHVVDGFAIFPASGYISMAIEAVRQISIDRHIQGVISRVHLKNISFSKSIIIPERRTDGLTSDVEVLLTLRPARHLADRTWESFRIMALSPEDVWHEHCSGHIMVEWTSKEDEVEGLREENMTTSGRLKHLQDIVDACDTQISGDDLYKNFADNGNVYGPTFACIQSGKLGPRGAIAEITVPDVKSMMPRKYQQEHIIHPSSLDNVFQLGIPLYRRTIGNGPVMPISIDELTIKCNIGSNPGTKWTVSSTVRQKGFRFAGIDIAVFEETAEGAPLLPVLDIRGGALRGIGEAPVDEATLPFHRKMSYALRWQPDVDLVPFQEESKIFLLVEYLELLAFKQPHMKILEVGSGVQGGVTLPLFQALDRPEGLLLDRYTYCYPNTQSESLGQFKTLLDRWADRVDYKTLDVSKDLAQQGFQEGTYDLIIASHVLNGASFVDESLASWRKLLSPRGRVVLGALPVEDGQQDIDASSEGDWHARFKHHGFQGVLPDHDGPPARPKMIVGMAVDTRPSAREDFPSVRIVCQSRADDQFVSLADTILSRVRSEGFPCSLDDCLPEQVDVDAIHIVLDDAADPILASPTAEEFTRIVSLATRAKNILWVGCQASGADVHSPVKGMINGLARVVRRENAGMRFVTVDVQDDILSSPATLVSQLSNIINRSFTTPISTARSDEDEYTFSNGQLLIPRVHADAKFDDWAKKSIYAQSIETGPFQQADRPLKLEVETPGLLSSLRFVDDETPSKPLGPFELELEAKAYGVNFKDVFIAMGQMVPGVTMAGECAGVVRKVGSAVADKFTVGDRVCGIFAEPFSSHPRVDGNFSCHLPEKMPYSIGASVPVIFCTAYHCIVEVARLQRGESILIHAASGGVGQAAIQLAQKIGAEIFCTVGSNAKRQLLIDTFGIPPDHIFSSRLRTFKQGILRLTRGRGVDCVLNSLSGESLHDSFAVLAPLGTFVEIGKSDIYRKNEISMIPFDNSVTFAAVDLTVLARLKPAKVRETLVKVLSLFEDGILQAVAPVTEMPMTNIEDAFRLIQSRKHTGKVVLVSDHETQVKLTVARPRPLCLLKDGTYVISGGLGDLGRRTAKFLAARGAGHVVTLSRRKLQEEDQQELEKDLRALGAELHIIRCDVTDRESVLSAAAECSANLPPVRGVVHAGMVLRDHPFEIMSHDDYMTAIKPKVQGTQNLDEAFGASDSLDFFIMLSSITAILGKSGQSNYAVGNAYQDAFAHSKKSSSCRYIALNLGAVDGSLAIISLPPAQQEAMRRGSVLMSFDEVFAVLGYAMSAQANEDDLHQLILGFDRKSMEAVHDEMALANPMFSQVPRLEQKGEQTKEDAADIGKLLQQATTPKEVEGIVVDGIRQRFAMFIAAPVEDISPDASMDSFGLDSLVAIELKNFLVRTFQATLQTSEVLDAPNIMTLARVIILRSKLVSQDTAAVVVLEKEDAGVVERALKPIIESAAPGINHNFKCCRASKTLQKMPLVDFDVMLDDYLDKSRMFFSAEEFATLERDVAEFREPDSIGRVFYSRLHEQAHDPEIENWQEKYFLQSMYLQRRMPLAPFNNFMAFHPLGEMGHTQAERAALIANIAFQCKQDLEADRWEPMTYMFTANCTDLWQYIFNTARLPGVPFDRMAKFPGNDYMAVLHRGHIFKVELKDRGEENVTVEALTKTFSSILNRQDTEDSWTSILSTDDRTSWAENREALMEADAANKETIDMVEAAAFLVCLDDTEPTDAEDRIRSMMMLQGFNRWVDKSIAFVVCKNATSGTYVEHTMIDAMTLFVMQTAIVQGITTYSPPRQVNGHANGVAKVPREFPLKTTPALDARILHVRRRFEEDISQFGYRDIVLGDFGKDMLLDRHLPIKGMYDLMGLLANYYYYGYNAQSWEAVSMSHYHKGRPDIVQVNIPATARFCTAAEDESVPASQRFEMMVEAANARNQVIKDAFMGRCYQRTLRALELCAEEGEELPGLFKNPLYEQTVEPNQMFSNTDGLSPESCFIMQNPKRFWMTYYVTDAGAHFSVITGKEEVIAWADCLQRASLVMKALIDAA</sequence>
<feature type="region of interest" description="Disordered" evidence="10">
    <location>
        <begin position="439"/>
        <end position="522"/>
    </location>
</feature>
<dbReference type="InterPro" id="IPR014030">
    <property type="entry name" value="Ketoacyl_synth_N"/>
</dbReference>
<keyword evidence="2" id="KW-0596">Phosphopantetheine</keyword>
<feature type="domain" description="Carrier" evidence="11">
    <location>
        <begin position="2371"/>
        <end position="2448"/>
    </location>
</feature>
<dbReference type="PANTHER" id="PTHR43775:SF22">
    <property type="entry name" value="SYNTHASE, PUTATIVE (JCVI)-RELATED"/>
    <property type="match status" value="1"/>
</dbReference>
<dbReference type="InterPro" id="IPR020807">
    <property type="entry name" value="PKS_DH"/>
</dbReference>
<evidence type="ECO:0000256" key="4">
    <source>
        <dbReference type="ARBA" id="ARBA00022679"/>
    </source>
</evidence>
<dbReference type="PROSITE" id="PS52019">
    <property type="entry name" value="PKS_MFAS_DH"/>
    <property type="match status" value="1"/>
</dbReference>
<dbReference type="InterPro" id="IPR014031">
    <property type="entry name" value="Ketoacyl_synth_C"/>
</dbReference>
<dbReference type="InterPro" id="IPR036291">
    <property type="entry name" value="NAD(P)-bd_dom_sf"/>
</dbReference>
<dbReference type="Gene3D" id="3.10.129.110">
    <property type="entry name" value="Polyketide synthase dehydratase"/>
    <property type="match status" value="1"/>
</dbReference>
<evidence type="ECO:0000256" key="3">
    <source>
        <dbReference type="ARBA" id="ARBA00022553"/>
    </source>
</evidence>
<dbReference type="InterPro" id="IPR036736">
    <property type="entry name" value="ACP-like_sf"/>
</dbReference>
<feature type="region of interest" description="C-terminal hotdog fold" evidence="9">
    <location>
        <begin position="1163"/>
        <end position="1319"/>
    </location>
</feature>
<evidence type="ECO:0000256" key="1">
    <source>
        <dbReference type="ARBA" id="ARBA00005232"/>
    </source>
</evidence>
<keyword evidence="3" id="KW-0597">Phosphoprotein</keyword>
<dbReference type="InterPro" id="IPR014043">
    <property type="entry name" value="Acyl_transferase_dom"/>
</dbReference>
<dbReference type="PROSITE" id="PS50075">
    <property type="entry name" value="CARRIER"/>
    <property type="match status" value="1"/>
</dbReference>
<dbReference type="Pfam" id="PF00698">
    <property type="entry name" value="Acyl_transf_1"/>
    <property type="match status" value="1"/>
</dbReference>
<dbReference type="InterPro" id="IPR042231">
    <property type="entry name" value="Cho/carn_acyl_trans_2"/>
</dbReference>
<evidence type="ECO:0000256" key="6">
    <source>
        <dbReference type="ARBA" id="ARBA00023268"/>
    </source>
</evidence>
<dbReference type="InterPro" id="IPR029063">
    <property type="entry name" value="SAM-dependent_MTases_sf"/>
</dbReference>
<protein>
    <submittedName>
        <fullName evidence="14">Beta-ketoacyl synthase domain-containing protein</fullName>
    </submittedName>
</protein>
<dbReference type="InterPro" id="IPR049552">
    <property type="entry name" value="PKS_DH_N"/>
</dbReference>
<dbReference type="InterPro" id="IPR001227">
    <property type="entry name" value="Ac_transferase_dom_sf"/>
</dbReference>
<dbReference type="Gene3D" id="3.40.50.150">
    <property type="entry name" value="Vaccinia Virus protein VP39"/>
    <property type="match status" value="1"/>
</dbReference>
<dbReference type="GO" id="GO:0004312">
    <property type="term" value="F:fatty acid synthase activity"/>
    <property type="evidence" value="ECO:0007669"/>
    <property type="project" value="TreeGrafter"/>
</dbReference>
<feature type="region of interest" description="N-terminal hotdog fold" evidence="9">
    <location>
        <begin position="994"/>
        <end position="1134"/>
    </location>
</feature>
<evidence type="ECO:0000259" key="13">
    <source>
        <dbReference type="PROSITE" id="PS52019"/>
    </source>
</evidence>
<feature type="domain" description="PKS/mFAS DH" evidence="13">
    <location>
        <begin position="994"/>
        <end position="1319"/>
    </location>
</feature>
<dbReference type="Gene3D" id="3.90.180.10">
    <property type="entry name" value="Medium-chain alcohol dehydrogenases, catalytic domain"/>
    <property type="match status" value="1"/>
</dbReference>
<dbReference type="InterPro" id="IPR039551">
    <property type="entry name" value="Cho/carn_acyl_trans"/>
</dbReference>
<evidence type="ECO:0000256" key="7">
    <source>
        <dbReference type="ARBA" id="ARBA00023315"/>
    </source>
</evidence>
<dbReference type="Gene3D" id="3.30.70.3290">
    <property type="match status" value="1"/>
</dbReference>
<evidence type="ECO:0000256" key="9">
    <source>
        <dbReference type="PROSITE-ProRule" id="PRU01363"/>
    </source>
</evidence>
<dbReference type="InterPro" id="IPR000542">
    <property type="entry name" value="Carn_acyl_trans"/>
</dbReference>
<evidence type="ECO:0000259" key="12">
    <source>
        <dbReference type="PROSITE" id="PS52004"/>
    </source>
</evidence>
<dbReference type="CDD" id="cd05195">
    <property type="entry name" value="enoyl_red"/>
    <property type="match status" value="1"/>
</dbReference>
<dbReference type="Pfam" id="PF00109">
    <property type="entry name" value="ketoacyl-synt"/>
    <property type="match status" value="1"/>
</dbReference>
<dbReference type="InterPro" id="IPR020841">
    <property type="entry name" value="PKS_Beta-ketoAc_synthase_dom"/>
</dbReference>
<dbReference type="SMART" id="SM00829">
    <property type="entry name" value="PKS_ER"/>
    <property type="match status" value="1"/>
</dbReference>
<dbReference type="PROSITE" id="PS52004">
    <property type="entry name" value="KS3_2"/>
    <property type="match status" value="1"/>
</dbReference>
<dbReference type="InterPro" id="IPR050091">
    <property type="entry name" value="PKS_NRPS_Biosynth_Enz"/>
</dbReference>
<dbReference type="PROSITE" id="PS00440">
    <property type="entry name" value="ACYLTRANSF_C_2"/>
    <property type="match status" value="1"/>
</dbReference>
<dbReference type="Gene3D" id="3.40.366.10">
    <property type="entry name" value="Malonyl-Coenzyme A Acyl Carrier Protein, domain 2"/>
    <property type="match status" value="1"/>
</dbReference>
<feature type="compositionally biased region" description="Polar residues" evidence="10">
    <location>
        <begin position="484"/>
        <end position="506"/>
    </location>
</feature>
<evidence type="ECO:0000256" key="2">
    <source>
        <dbReference type="ARBA" id="ARBA00022450"/>
    </source>
</evidence>
<dbReference type="InterPro" id="IPR023213">
    <property type="entry name" value="CAT-like_dom_sf"/>
</dbReference>
<feature type="active site" description="Proton acceptor" evidence="8">
    <location>
        <position position="2791"/>
    </location>
</feature>
<keyword evidence="4" id="KW-0808">Transferase</keyword>
<dbReference type="SUPFAM" id="SSF51735">
    <property type="entry name" value="NAD(P)-binding Rossmann-fold domains"/>
    <property type="match status" value="2"/>
</dbReference>
<dbReference type="PANTHER" id="PTHR43775">
    <property type="entry name" value="FATTY ACID SYNTHASE"/>
    <property type="match status" value="1"/>
</dbReference>
<dbReference type="SMART" id="SM00822">
    <property type="entry name" value="PKS_KR"/>
    <property type="match status" value="1"/>
</dbReference>
<dbReference type="Pfam" id="PF23297">
    <property type="entry name" value="ACP_SdgA_C"/>
    <property type="match status" value="1"/>
</dbReference>
<dbReference type="Pfam" id="PF16197">
    <property type="entry name" value="KAsynt_C_assoc"/>
    <property type="match status" value="1"/>
</dbReference>
<evidence type="ECO:0000256" key="10">
    <source>
        <dbReference type="SAM" id="MobiDB-lite"/>
    </source>
</evidence>
<dbReference type="InterPro" id="IPR009081">
    <property type="entry name" value="PP-bd_ACP"/>
</dbReference>
<dbReference type="Pfam" id="PF02801">
    <property type="entry name" value="Ketoacyl-synt_C"/>
    <property type="match status" value="1"/>
</dbReference>
<dbReference type="Pfam" id="PF14765">
    <property type="entry name" value="PS-DH"/>
    <property type="match status" value="1"/>
</dbReference>
<dbReference type="GO" id="GO:0044550">
    <property type="term" value="P:secondary metabolite biosynthetic process"/>
    <property type="evidence" value="ECO:0007669"/>
    <property type="project" value="TreeGrafter"/>
</dbReference>
<dbReference type="InterPro" id="IPR020843">
    <property type="entry name" value="ER"/>
</dbReference>
<dbReference type="Gene3D" id="3.40.50.720">
    <property type="entry name" value="NAD(P)-binding Rossmann-like Domain"/>
    <property type="match status" value="2"/>
</dbReference>
<dbReference type="SMART" id="SM00827">
    <property type="entry name" value="PKS_AT"/>
    <property type="match status" value="1"/>
</dbReference>
<dbReference type="EMBL" id="JAHLJV010000023">
    <property type="protein sequence ID" value="KAK1593857.1"/>
    <property type="molecule type" value="Genomic_DNA"/>
</dbReference>
<keyword evidence="15" id="KW-1185">Reference proteome</keyword>
<feature type="domain" description="Ketosynthase family 3 (KS3)" evidence="12">
    <location>
        <begin position="6"/>
        <end position="432"/>
    </location>
</feature>
<dbReference type="Pfam" id="PF00755">
    <property type="entry name" value="Carn_acyltransf"/>
    <property type="match status" value="1"/>
</dbReference>
<dbReference type="SUPFAM" id="SSF52151">
    <property type="entry name" value="FabD/lysophospholipase-like"/>
    <property type="match status" value="1"/>
</dbReference>
<dbReference type="CDD" id="cd00833">
    <property type="entry name" value="PKS"/>
    <property type="match status" value="1"/>
</dbReference>
<dbReference type="SUPFAM" id="SSF53335">
    <property type="entry name" value="S-adenosyl-L-methionine-dependent methyltransferases"/>
    <property type="match status" value="1"/>
</dbReference>
<organism evidence="14 15">
    <name type="scientific">Colletotrichum navitas</name>
    <dbReference type="NCBI Taxonomy" id="681940"/>
    <lineage>
        <taxon>Eukaryota</taxon>
        <taxon>Fungi</taxon>
        <taxon>Dikarya</taxon>
        <taxon>Ascomycota</taxon>
        <taxon>Pezizomycotina</taxon>
        <taxon>Sordariomycetes</taxon>
        <taxon>Hypocreomycetidae</taxon>
        <taxon>Glomerellales</taxon>
        <taxon>Glomerellaceae</taxon>
        <taxon>Colletotrichum</taxon>
        <taxon>Colletotrichum graminicola species complex</taxon>
    </lineage>
</organism>
<proteinExistence type="inferred from homology"/>
<dbReference type="Proteomes" id="UP001230504">
    <property type="component" value="Unassembled WGS sequence"/>
</dbReference>
<dbReference type="SMART" id="SM00826">
    <property type="entry name" value="PKS_DH"/>
    <property type="match status" value="1"/>
</dbReference>
<dbReference type="CDD" id="cd05274">
    <property type="entry name" value="KR_FAS_SDR_x"/>
    <property type="match status" value="1"/>
</dbReference>
<dbReference type="InterPro" id="IPR016039">
    <property type="entry name" value="Thiolase-like"/>
</dbReference>
<dbReference type="InterPro" id="IPR032821">
    <property type="entry name" value="PKS_assoc"/>
</dbReference>
<dbReference type="SUPFAM" id="SSF50129">
    <property type="entry name" value="GroES-like"/>
    <property type="match status" value="1"/>
</dbReference>
<dbReference type="Pfam" id="PF23114">
    <property type="entry name" value="NAD-bd_HRPKS_sdrA"/>
    <property type="match status" value="1"/>
</dbReference>
<dbReference type="GO" id="GO:0031177">
    <property type="term" value="F:phosphopantetheine binding"/>
    <property type="evidence" value="ECO:0007669"/>
    <property type="project" value="InterPro"/>
</dbReference>
<dbReference type="InterPro" id="IPR049551">
    <property type="entry name" value="PKS_DH_C"/>
</dbReference>
<dbReference type="Gene3D" id="3.40.47.10">
    <property type="match status" value="1"/>
</dbReference>
<dbReference type="Gene3D" id="3.30.559.70">
    <property type="entry name" value="Choline/Carnitine o-acyltransferase, domain 2"/>
    <property type="match status" value="1"/>
</dbReference>
<comment type="similarity">
    <text evidence="1">Belongs to the carnitine/choline acetyltransferase family.</text>
</comment>
<dbReference type="InterPro" id="IPR013154">
    <property type="entry name" value="ADH-like_N"/>
</dbReference>
<dbReference type="Pfam" id="PF08240">
    <property type="entry name" value="ADH_N"/>
    <property type="match status" value="1"/>
</dbReference>
<dbReference type="InterPro" id="IPR013968">
    <property type="entry name" value="PKS_KR"/>
</dbReference>
<accession>A0AAD8Q0Z5</accession>
<dbReference type="Gene3D" id="1.10.1200.10">
    <property type="entry name" value="ACP-like"/>
    <property type="match status" value="1"/>
</dbReference>
<keyword evidence="6" id="KW-0511">Multifunctional enzyme</keyword>
<evidence type="ECO:0000256" key="5">
    <source>
        <dbReference type="ARBA" id="ARBA00023002"/>
    </source>
</evidence>
<dbReference type="InterPro" id="IPR016035">
    <property type="entry name" value="Acyl_Trfase/lysoPLipase"/>
</dbReference>
<keyword evidence="7" id="KW-0012">Acyltransferase</keyword>
<dbReference type="GO" id="GO:0006633">
    <property type="term" value="P:fatty acid biosynthetic process"/>
    <property type="evidence" value="ECO:0007669"/>
    <property type="project" value="TreeGrafter"/>
</dbReference>
<dbReference type="InterPro" id="IPR016036">
    <property type="entry name" value="Malonyl_transacylase_ACP-bd"/>
</dbReference>
<gene>
    <name evidence="14" type="ORF">LY79DRAFT_513609</name>
</gene>
<evidence type="ECO:0000313" key="14">
    <source>
        <dbReference type="EMBL" id="KAK1593857.1"/>
    </source>
</evidence>
<dbReference type="RefSeq" id="XP_060415123.1">
    <property type="nucleotide sequence ID" value="XM_060554512.1"/>
</dbReference>
<dbReference type="InterPro" id="IPR042104">
    <property type="entry name" value="PKS_dehydratase_sf"/>
</dbReference>
<dbReference type="SUPFAM" id="SSF52777">
    <property type="entry name" value="CoA-dependent acyltransferases"/>
    <property type="match status" value="2"/>
</dbReference>
<dbReference type="SUPFAM" id="SSF53901">
    <property type="entry name" value="Thiolase-like"/>
    <property type="match status" value="1"/>
</dbReference>